<dbReference type="EMBL" id="JAHLUH010000010">
    <property type="protein sequence ID" value="KAG7726282.1"/>
    <property type="molecule type" value="Genomic_DNA"/>
</dbReference>
<comment type="subcellular location">
    <subcellularLocation>
        <location evidence="1">Nucleus</location>
    </subcellularLocation>
</comment>
<feature type="region of interest" description="Disordered" evidence="8">
    <location>
        <begin position="280"/>
        <end position="312"/>
    </location>
</feature>
<proteinExistence type="predicted"/>
<keyword evidence="5" id="KW-0862">Zinc</keyword>
<feature type="domain" description="C2H2-type" evidence="9">
    <location>
        <begin position="263"/>
        <end position="291"/>
    </location>
</feature>
<evidence type="ECO:0000256" key="5">
    <source>
        <dbReference type="ARBA" id="ARBA00022833"/>
    </source>
</evidence>
<keyword evidence="6" id="KW-0539">Nucleus</keyword>
<comment type="caution">
    <text evidence="10">The sequence shown here is derived from an EMBL/GenBank/DDBJ whole genome shotgun (WGS) entry which is preliminary data.</text>
</comment>
<feature type="domain" description="C2H2-type" evidence="9">
    <location>
        <begin position="59"/>
        <end position="88"/>
    </location>
</feature>
<dbReference type="PROSITE" id="PS00028">
    <property type="entry name" value="ZINC_FINGER_C2H2_1"/>
    <property type="match status" value="8"/>
</dbReference>
<protein>
    <recommendedName>
        <fullName evidence="9">C2H2-type domain-containing protein</fullName>
    </recommendedName>
</protein>
<sequence length="375" mass="43031">MASCDSLVKRTIDDPEPLEPSKNPRALDASPGIISPEPSSRNSSRNSSRSSSPSKLKKYICHYENCGKAYAKPSLLEQHLRTHTNERPFHCSSCGQSFIRKDHLQRHMLKHTDEDAKPLHCSICGKGVNTNQHLRRHEKTHYKSFKCTYENCTESFYKHQSLKAHINSVHNSSRLTCEECGKSFSRPGRLSDHMEKHHSATPKLICEYPGCFKAFKVWSALQLHTKSEHSKLSCDICGKRCVGPTGLANHMKIHDEATAVKIWKCSHCEERFQKKENLTQHYEKSHPDHQSNEELQYVSSTPSPIDEVPVSKSTKQTFQRQLKKGRIGSVFNLLVSNVNERTILCHLCSRGFKKEYDLRRHLEWHEKKGQSTMNQ</sequence>
<feature type="domain" description="C2H2-type" evidence="9">
    <location>
        <begin position="145"/>
        <end position="175"/>
    </location>
</feature>
<dbReference type="PROSITE" id="PS50157">
    <property type="entry name" value="ZINC_FINGER_C2H2_2"/>
    <property type="match status" value="8"/>
</dbReference>
<dbReference type="FunFam" id="3.30.160.60:FF:000125">
    <property type="entry name" value="Putative zinc finger protein 143"/>
    <property type="match status" value="1"/>
</dbReference>
<feature type="compositionally biased region" description="Polar residues" evidence="8">
    <location>
        <begin position="293"/>
        <end position="303"/>
    </location>
</feature>
<dbReference type="AlphaFoldDB" id="A0AAN6HZX5"/>
<evidence type="ECO:0000256" key="1">
    <source>
        <dbReference type="ARBA" id="ARBA00004123"/>
    </source>
</evidence>
<feature type="compositionally biased region" description="Basic and acidic residues" evidence="8">
    <location>
        <begin position="280"/>
        <end position="292"/>
    </location>
</feature>
<reference evidence="10" key="1">
    <citation type="journal article" date="2021" name="G3 (Bethesda)">
        <title>Genomic diversity, chromosomal rearrangements, and interspecies hybridization in the ogataea polymorpha species complex.</title>
        <authorList>
            <person name="Hanson S.J."/>
            <person name="Cinneide E.O."/>
            <person name="Salzberg L.I."/>
            <person name="Wolfe K.H."/>
            <person name="McGowan J."/>
            <person name="Fitzpatrick D.A."/>
            <person name="Matlin K."/>
        </authorList>
    </citation>
    <scope>NUCLEOTIDE SEQUENCE</scope>
    <source>
        <strain evidence="10">83-405-1</strain>
    </source>
</reference>
<evidence type="ECO:0000313" key="10">
    <source>
        <dbReference type="EMBL" id="KAG7726282.1"/>
    </source>
</evidence>
<evidence type="ECO:0000259" key="9">
    <source>
        <dbReference type="PROSITE" id="PS50157"/>
    </source>
</evidence>
<feature type="region of interest" description="Disordered" evidence="8">
    <location>
        <begin position="1"/>
        <end position="53"/>
    </location>
</feature>
<accession>A0AAN6HZX5</accession>
<gene>
    <name evidence="10" type="ORF">KL933_003724</name>
</gene>
<feature type="domain" description="C2H2-type" evidence="9">
    <location>
        <begin position="119"/>
        <end position="141"/>
    </location>
</feature>
<evidence type="ECO:0000256" key="8">
    <source>
        <dbReference type="SAM" id="MobiDB-lite"/>
    </source>
</evidence>
<feature type="domain" description="C2H2-type" evidence="9">
    <location>
        <begin position="175"/>
        <end position="202"/>
    </location>
</feature>
<evidence type="ECO:0000256" key="4">
    <source>
        <dbReference type="ARBA" id="ARBA00022771"/>
    </source>
</evidence>
<feature type="domain" description="C2H2-type" evidence="9">
    <location>
        <begin position="343"/>
        <end position="370"/>
    </location>
</feature>
<feature type="domain" description="C2H2-type" evidence="9">
    <location>
        <begin position="232"/>
        <end position="259"/>
    </location>
</feature>
<dbReference type="PANTHER" id="PTHR24394">
    <property type="entry name" value="ZINC FINGER PROTEIN"/>
    <property type="match status" value="1"/>
</dbReference>
<dbReference type="GO" id="GO:0000981">
    <property type="term" value="F:DNA-binding transcription factor activity, RNA polymerase II-specific"/>
    <property type="evidence" value="ECO:0007669"/>
    <property type="project" value="UniProtKB-ARBA"/>
</dbReference>
<organism evidence="10 11">
    <name type="scientific">Ogataea haglerorum</name>
    <dbReference type="NCBI Taxonomy" id="1937702"/>
    <lineage>
        <taxon>Eukaryota</taxon>
        <taxon>Fungi</taxon>
        <taxon>Dikarya</taxon>
        <taxon>Ascomycota</taxon>
        <taxon>Saccharomycotina</taxon>
        <taxon>Pichiomycetes</taxon>
        <taxon>Pichiales</taxon>
        <taxon>Pichiaceae</taxon>
        <taxon>Ogataea</taxon>
    </lineage>
</organism>
<dbReference type="GO" id="GO:0008270">
    <property type="term" value="F:zinc ion binding"/>
    <property type="evidence" value="ECO:0007669"/>
    <property type="project" value="UniProtKB-KW"/>
</dbReference>
<dbReference type="FunFam" id="3.30.160.60:FF:001732">
    <property type="entry name" value="Zgc:162936"/>
    <property type="match status" value="1"/>
</dbReference>
<evidence type="ECO:0000256" key="3">
    <source>
        <dbReference type="ARBA" id="ARBA00022737"/>
    </source>
</evidence>
<evidence type="ECO:0000313" key="11">
    <source>
        <dbReference type="Proteomes" id="UP000738402"/>
    </source>
</evidence>
<feature type="domain" description="C2H2-type" evidence="9">
    <location>
        <begin position="89"/>
        <end position="116"/>
    </location>
</feature>
<dbReference type="GO" id="GO:0000978">
    <property type="term" value="F:RNA polymerase II cis-regulatory region sequence-specific DNA binding"/>
    <property type="evidence" value="ECO:0007669"/>
    <property type="project" value="UniProtKB-ARBA"/>
</dbReference>
<evidence type="ECO:0000256" key="7">
    <source>
        <dbReference type="PROSITE-ProRule" id="PRU00042"/>
    </source>
</evidence>
<dbReference type="GO" id="GO:0005634">
    <property type="term" value="C:nucleus"/>
    <property type="evidence" value="ECO:0007669"/>
    <property type="project" value="UniProtKB-SubCell"/>
</dbReference>
<feature type="compositionally biased region" description="Low complexity" evidence="8">
    <location>
        <begin position="35"/>
        <end position="53"/>
    </location>
</feature>
<dbReference type="InterPro" id="IPR036236">
    <property type="entry name" value="Znf_C2H2_sf"/>
</dbReference>
<evidence type="ECO:0000256" key="2">
    <source>
        <dbReference type="ARBA" id="ARBA00022723"/>
    </source>
</evidence>
<dbReference type="PANTHER" id="PTHR24394:SF44">
    <property type="entry name" value="ZINC FINGER PROTEIN 271-LIKE"/>
    <property type="match status" value="1"/>
</dbReference>
<dbReference type="InterPro" id="IPR013087">
    <property type="entry name" value="Znf_C2H2_type"/>
</dbReference>
<dbReference type="Pfam" id="PF13894">
    <property type="entry name" value="zf-C2H2_4"/>
    <property type="match status" value="1"/>
</dbReference>
<dbReference type="Gene3D" id="3.30.160.60">
    <property type="entry name" value="Classic Zinc Finger"/>
    <property type="match status" value="6"/>
</dbReference>
<keyword evidence="2" id="KW-0479">Metal-binding</keyword>
<keyword evidence="4 7" id="KW-0863">Zinc-finger</keyword>
<dbReference type="Proteomes" id="UP000738402">
    <property type="component" value="Unassembled WGS sequence"/>
</dbReference>
<dbReference type="FunFam" id="3.30.160.60:FF:000100">
    <property type="entry name" value="Zinc finger 45-like"/>
    <property type="match status" value="1"/>
</dbReference>
<dbReference type="SMART" id="SM00355">
    <property type="entry name" value="ZnF_C2H2"/>
    <property type="match status" value="9"/>
</dbReference>
<evidence type="ECO:0000256" key="6">
    <source>
        <dbReference type="ARBA" id="ARBA00023242"/>
    </source>
</evidence>
<dbReference type="GO" id="GO:0005694">
    <property type="term" value="C:chromosome"/>
    <property type="evidence" value="ECO:0007669"/>
    <property type="project" value="UniProtKB-ARBA"/>
</dbReference>
<keyword evidence="3" id="KW-0677">Repeat</keyword>
<dbReference type="GO" id="GO:0045893">
    <property type="term" value="P:positive regulation of DNA-templated transcription"/>
    <property type="evidence" value="ECO:0007669"/>
    <property type="project" value="UniProtKB-ARBA"/>
</dbReference>
<name>A0AAN6HZX5_9ASCO</name>
<dbReference type="Pfam" id="PF00096">
    <property type="entry name" value="zf-C2H2"/>
    <property type="match status" value="4"/>
</dbReference>
<dbReference type="SUPFAM" id="SSF57667">
    <property type="entry name" value="beta-beta-alpha zinc fingers"/>
    <property type="match status" value="4"/>
</dbReference>